<dbReference type="InterPro" id="IPR017927">
    <property type="entry name" value="FAD-bd_FR_type"/>
</dbReference>
<dbReference type="SUPFAM" id="SSF50475">
    <property type="entry name" value="FMN-binding split barrel"/>
    <property type="match status" value="1"/>
</dbReference>
<dbReference type="Gene3D" id="3.40.50.80">
    <property type="entry name" value="Nucleotide-binding domain of ferredoxin-NADP reductase (FNR) module"/>
    <property type="match status" value="1"/>
</dbReference>
<dbReference type="EMBL" id="ML977704">
    <property type="protein sequence ID" value="KAF1993429.1"/>
    <property type="molecule type" value="Genomic_DNA"/>
</dbReference>
<sequence>MFNLDFDFDFSPLLQFASNFSSVPLNTLIPIMAFSMAMPWNSGEEKMHHLLHVPEFDNPTSTMLTPQAVYMLQRAPLLAIGTLDSEGRPWTSVWGGQSGFSQPVGGGMVGTRTIVDGVHDPVVQALTGGTEKGEMVRGEGKLLSGLALDLMNRKRVKIFGLMVAGALGEVTVEGASDAETSKDLPEKQDQLQLVYKVEQSLGNCPKYMNQYELRPTLTTAKLVEKADRLGEKAKELVKRSDMFFLSSSTDEDMDTNHRGGPPGFVRVISDTEIVYPEYSGNRLYQTLGNLQINPRVGITFPDYETGDILYVTGEAEILVLDDAAKVLPGSNLALKIKIAEARLVEGGLPFRGERKGPSPYNPLVRTLVTEGNIKGSLSGPQKFARLIKKTKLTPTISRFTFSVSKGINYAPGQWVALDFSKDMYYGYSHMRDDDPQSLNDDFVRTFTISSTPTFAEGNETEFDITIRKVGPVTSYLLKQNDRAGFEIPILGVGGEFKIEQEPGKLTPFIAGGVGITPLLGQIQSLDITPETFKLYWTVRKADIELVIKILEQYPQLAKCTEIFLTGTSMPLSGTESSVKVLAEQGVGVWKRRMEGKDLEEVKGQAWFLCAGRGLRKSVVEWAEGGKVLFEDFDY</sequence>
<feature type="domain" description="FAD-binding FR-type" evidence="1">
    <location>
        <begin position="379"/>
        <end position="499"/>
    </location>
</feature>
<keyword evidence="3" id="KW-1185">Reference proteome</keyword>
<gene>
    <name evidence="2" type="ORF">P154DRAFT_527759</name>
</gene>
<dbReference type="CDD" id="cd06197">
    <property type="entry name" value="FNR_like_2"/>
    <property type="match status" value="1"/>
</dbReference>
<name>A0A6A5VXP1_9PLEO</name>
<evidence type="ECO:0000313" key="2">
    <source>
        <dbReference type="EMBL" id="KAF1993429.1"/>
    </source>
</evidence>
<dbReference type="AlphaFoldDB" id="A0A6A5VXP1"/>
<dbReference type="Pfam" id="PF01243">
    <property type="entry name" value="PNPOx_N"/>
    <property type="match status" value="1"/>
</dbReference>
<evidence type="ECO:0000313" key="3">
    <source>
        <dbReference type="Proteomes" id="UP000799779"/>
    </source>
</evidence>
<dbReference type="InterPro" id="IPR017938">
    <property type="entry name" value="Riboflavin_synthase-like_b-brl"/>
</dbReference>
<dbReference type="Gene3D" id="2.30.110.10">
    <property type="entry name" value="Electron Transport, Fmn-binding Protein, Chain A"/>
    <property type="match status" value="1"/>
</dbReference>
<dbReference type="SUPFAM" id="SSF52343">
    <property type="entry name" value="Ferredoxin reductase-like, C-terminal NADP-linked domain"/>
    <property type="match status" value="1"/>
</dbReference>
<dbReference type="SUPFAM" id="SSF63380">
    <property type="entry name" value="Riboflavin synthase domain-like"/>
    <property type="match status" value="1"/>
</dbReference>
<dbReference type="Proteomes" id="UP000799779">
    <property type="component" value="Unassembled WGS sequence"/>
</dbReference>
<dbReference type="OrthoDB" id="436496at2759"/>
<accession>A0A6A5VXP1</accession>
<protein>
    <recommendedName>
        <fullName evidence="1">FAD-binding FR-type domain-containing protein</fullName>
    </recommendedName>
</protein>
<dbReference type="InterPro" id="IPR012349">
    <property type="entry name" value="Split_barrel_FMN-bd"/>
</dbReference>
<dbReference type="PROSITE" id="PS51384">
    <property type="entry name" value="FAD_FR"/>
    <property type="match status" value="1"/>
</dbReference>
<evidence type="ECO:0000259" key="1">
    <source>
        <dbReference type="PROSITE" id="PS51384"/>
    </source>
</evidence>
<reference evidence="2" key="1">
    <citation type="journal article" date="2020" name="Stud. Mycol.">
        <title>101 Dothideomycetes genomes: a test case for predicting lifestyles and emergence of pathogens.</title>
        <authorList>
            <person name="Haridas S."/>
            <person name="Albert R."/>
            <person name="Binder M."/>
            <person name="Bloem J."/>
            <person name="Labutti K."/>
            <person name="Salamov A."/>
            <person name="Andreopoulos B."/>
            <person name="Baker S."/>
            <person name="Barry K."/>
            <person name="Bills G."/>
            <person name="Bluhm B."/>
            <person name="Cannon C."/>
            <person name="Castanera R."/>
            <person name="Culley D."/>
            <person name="Daum C."/>
            <person name="Ezra D."/>
            <person name="Gonzalez J."/>
            <person name="Henrissat B."/>
            <person name="Kuo A."/>
            <person name="Liang C."/>
            <person name="Lipzen A."/>
            <person name="Lutzoni F."/>
            <person name="Magnuson J."/>
            <person name="Mondo S."/>
            <person name="Nolan M."/>
            <person name="Ohm R."/>
            <person name="Pangilinan J."/>
            <person name="Park H.-J."/>
            <person name="Ramirez L."/>
            <person name="Alfaro M."/>
            <person name="Sun H."/>
            <person name="Tritt A."/>
            <person name="Yoshinaga Y."/>
            <person name="Zwiers L.-H."/>
            <person name="Turgeon B."/>
            <person name="Goodwin S."/>
            <person name="Spatafora J."/>
            <person name="Crous P."/>
            <person name="Grigoriev I."/>
        </authorList>
    </citation>
    <scope>NUCLEOTIDE SEQUENCE</scope>
    <source>
        <strain evidence="2">CBS 123094</strain>
    </source>
</reference>
<dbReference type="InterPro" id="IPR039261">
    <property type="entry name" value="FNR_nucleotide-bd"/>
</dbReference>
<dbReference type="InterPro" id="IPR011576">
    <property type="entry name" value="Pyridox_Oxase_N"/>
</dbReference>
<organism evidence="2 3">
    <name type="scientific">Amniculicola lignicola CBS 123094</name>
    <dbReference type="NCBI Taxonomy" id="1392246"/>
    <lineage>
        <taxon>Eukaryota</taxon>
        <taxon>Fungi</taxon>
        <taxon>Dikarya</taxon>
        <taxon>Ascomycota</taxon>
        <taxon>Pezizomycotina</taxon>
        <taxon>Dothideomycetes</taxon>
        <taxon>Pleosporomycetidae</taxon>
        <taxon>Pleosporales</taxon>
        <taxon>Amniculicolaceae</taxon>
        <taxon>Amniculicola</taxon>
    </lineage>
</organism>
<dbReference type="PANTHER" id="PTHR42815:SF2">
    <property type="entry name" value="FAD-BINDING, PUTATIVE (AFU_ORTHOLOGUE AFUA_6G07600)-RELATED"/>
    <property type="match status" value="1"/>
</dbReference>
<dbReference type="PANTHER" id="PTHR42815">
    <property type="entry name" value="FAD-BINDING, PUTATIVE (AFU_ORTHOLOGUE AFUA_6G07600)-RELATED"/>
    <property type="match status" value="1"/>
</dbReference>
<dbReference type="Gene3D" id="2.40.30.10">
    <property type="entry name" value="Translation factors"/>
    <property type="match status" value="1"/>
</dbReference>
<proteinExistence type="predicted"/>
<dbReference type="GO" id="GO:0016491">
    <property type="term" value="F:oxidoreductase activity"/>
    <property type="evidence" value="ECO:0007669"/>
    <property type="project" value="InterPro"/>
</dbReference>